<feature type="domain" description="N-acetyltransferase" evidence="3">
    <location>
        <begin position="4"/>
        <end position="133"/>
    </location>
</feature>
<protein>
    <recommendedName>
        <fullName evidence="3">N-acetyltransferase domain-containing protein</fullName>
    </recommendedName>
</protein>
<name>A0A8S5PXE6_9CAUD</name>
<dbReference type="EMBL" id="BK015533">
    <property type="protein sequence ID" value="DAE11432.1"/>
    <property type="molecule type" value="Genomic_DNA"/>
</dbReference>
<dbReference type="InterPro" id="IPR000182">
    <property type="entry name" value="GNAT_dom"/>
</dbReference>
<dbReference type="Pfam" id="PF00583">
    <property type="entry name" value="Acetyltransf_1"/>
    <property type="match status" value="1"/>
</dbReference>
<dbReference type="PROSITE" id="PS51186">
    <property type="entry name" value="GNAT"/>
    <property type="match status" value="1"/>
</dbReference>
<keyword evidence="1" id="KW-0808">Transferase</keyword>
<dbReference type="InterPro" id="IPR051556">
    <property type="entry name" value="N-term/lysine_N-AcTrnsfr"/>
</dbReference>
<evidence type="ECO:0000256" key="2">
    <source>
        <dbReference type="ARBA" id="ARBA00023315"/>
    </source>
</evidence>
<keyword evidence="2" id="KW-0012">Acyltransferase</keyword>
<dbReference type="InterPro" id="IPR016181">
    <property type="entry name" value="Acyl_CoA_acyltransferase"/>
</dbReference>
<sequence>MTKEEIKKYFTKDLKNILGRFNYHIFFTDEENYLNIMDYHTFVRVYFYDDNIEDKNIHHFYISDLSVEEGFRREGRATNMLNHIEAIAKQCKITELYLKADKDSWMYEWYLRRGFRDYTLDEENYIWLQKLLETKDNGKED</sequence>
<dbReference type="SUPFAM" id="SSF55729">
    <property type="entry name" value="Acyl-CoA N-acyltransferases (Nat)"/>
    <property type="match status" value="1"/>
</dbReference>
<proteinExistence type="predicted"/>
<dbReference type="GO" id="GO:0016747">
    <property type="term" value="F:acyltransferase activity, transferring groups other than amino-acyl groups"/>
    <property type="evidence" value="ECO:0007669"/>
    <property type="project" value="InterPro"/>
</dbReference>
<evidence type="ECO:0000259" key="3">
    <source>
        <dbReference type="PROSITE" id="PS51186"/>
    </source>
</evidence>
<dbReference type="CDD" id="cd04301">
    <property type="entry name" value="NAT_SF"/>
    <property type="match status" value="1"/>
</dbReference>
<accession>A0A8S5PXE6</accession>
<evidence type="ECO:0000256" key="1">
    <source>
        <dbReference type="ARBA" id="ARBA00022679"/>
    </source>
</evidence>
<organism evidence="4">
    <name type="scientific">Myoviridae sp. ctgsk7</name>
    <dbReference type="NCBI Taxonomy" id="2825151"/>
    <lineage>
        <taxon>Viruses</taxon>
        <taxon>Duplodnaviria</taxon>
        <taxon>Heunggongvirae</taxon>
        <taxon>Uroviricota</taxon>
        <taxon>Caudoviricetes</taxon>
    </lineage>
</organism>
<dbReference type="PANTHER" id="PTHR42919:SF8">
    <property type="entry name" value="N-ALPHA-ACETYLTRANSFERASE 50"/>
    <property type="match status" value="1"/>
</dbReference>
<reference evidence="4" key="1">
    <citation type="journal article" date="2021" name="Proc. Natl. Acad. Sci. U.S.A.">
        <title>A Catalog of Tens of Thousands of Viruses from Human Metagenomes Reveals Hidden Associations with Chronic Diseases.</title>
        <authorList>
            <person name="Tisza M.J."/>
            <person name="Buck C.B."/>
        </authorList>
    </citation>
    <scope>NUCLEOTIDE SEQUENCE</scope>
    <source>
        <strain evidence="4">Ctgsk7</strain>
    </source>
</reference>
<dbReference type="PANTHER" id="PTHR42919">
    <property type="entry name" value="N-ALPHA-ACETYLTRANSFERASE"/>
    <property type="match status" value="1"/>
</dbReference>
<dbReference type="Gene3D" id="3.40.630.30">
    <property type="match status" value="1"/>
</dbReference>
<evidence type="ECO:0000313" key="4">
    <source>
        <dbReference type="EMBL" id="DAE11432.1"/>
    </source>
</evidence>